<evidence type="ECO:0000256" key="5">
    <source>
        <dbReference type="SAM" id="SignalP"/>
    </source>
</evidence>
<feature type="chain" id="PRO_5013908820" description="ribonuclease T2" evidence="5">
    <location>
        <begin position="19"/>
        <end position="318"/>
    </location>
</feature>
<dbReference type="InterPro" id="IPR018188">
    <property type="entry name" value="RNase_T2_His_AS_1"/>
</dbReference>
<dbReference type="PANTHER" id="PTHR11240:SF17">
    <property type="entry name" value="RIBONUCLEASE T2"/>
    <property type="match status" value="1"/>
</dbReference>
<dbReference type="GO" id="GO:0005576">
    <property type="term" value="C:extracellular region"/>
    <property type="evidence" value="ECO:0007669"/>
    <property type="project" value="TreeGrafter"/>
</dbReference>
<dbReference type="AlphaFoldDB" id="A0A2G5HGM7"/>
<gene>
    <name evidence="6" type="ORF">CB0940_09421</name>
    <name evidence="7" type="ORF">RHO25_010920</name>
</gene>
<evidence type="ECO:0000256" key="3">
    <source>
        <dbReference type="ARBA" id="ARBA00022759"/>
    </source>
</evidence>
<protein>
    <recommendedName>
        <fullName evidence="2">ribonuclease T2</fullName>
        <ecNumber evidence="2">4.6.1.19</ecNumber>
    </recommendedName>
</protein>
<evidence type="ECO:0000256" key="2">
    <source>
        <dbReference type="ARBA" id="ARBA00012571"/>
    </source>
</evidence>
<keyword evidence="3" id="KW-0540">Nuclease</keyword>
<dbReference type="EMBL" id="CP134190">
    <property type="protein sequence ID" value="WPB06263.1"/>
    <property type="molecule type" value="Genomic_DNA"/>
</dbReference>
<dbReference type="PROSITE" id="PS00531">
    <property type="entry name" value="RNASE_T2_2"/>
    <property type="match status" value="1"/>
</dbReference>
<name>A0A2G5HGM7_CERBT</name>
<evidence type="ECO:0000256" key="1">
    <source>
        <dbReference type="ARBA" id="ARBA00007469"/>
    </source>
</evidence>
<dbReference type="Pfam" id="PF00445">
    <property type="entry name" value="Ribonuclease_T2"/>
    <property type="match status" value="1"/>
</dbReference>
<feature type="signal peptide" evidence="5">
    <location>
        <begin position="1"/>
        <end position="18"/>
    </location>
</feature>
<keyword evidence="3" id="KW-0255">Endonuclease</keyword>
<evidence type="ECO:0000313" key="8">
    <source>
        <dbReference type="Proteomes" id="UP000230605"/>
    </source>
</evidence>
<evidence type="ECO:0000313" key="6">
    <source>
        <dbReference type="EMBL" id="PIA91689.1"/>
    </source>
</evidence>
<dbReference type="InterPro" id="IPR036430">
    <property type="entry name" value="RNase_T2-like_sf"/>
</dbReference>
<organism evidence="6 8">
    <name type="scientific">Cercospora beticola</name>
    <name type="common">Sugarbeet leaf spot fungus</name>
    <dbReference type="NCBI Taxonomy" id="122368"/>
    <lineage>
        <taxon>Eukaryota</taxon>
        <taxon>Fungi</taxon>
        <taxon>Dikarya</taxon>
        <taxon>Ascomycota</taxon>
        <taxon>Pezizomycotina</taxon>
        <taxon>Dothideomycetes</taxon>
        <taxon>Dothideomycetidae</taxon>
        <taxon>Mycosphaerellales</taxon>
        <taxon>Mycosphaerellaceae</taxon>
        <taxon>Cercospora</taxon>
    </lineage>
</organism>
<dbReference type="SUPFAM" id="SSF55895">
    <property type="entry name" value="Ribonuclease Rh-like"/>
    <property type="match status" value="1"/>
</dbReference>
<dbReference type="EMBL" id="LKMD01000106">
    <property type="protein sequence ID" value="PIA91689.1"/>
    <property type="molecule type" value="Genomic_DNA"/>
</dbReference>
<dbReference type="Proteomes" id="UP001302367">
    <property type="component" value="Chromosome 7"/>
</dbReference>
<dbReference type="GO" id="GO:0033897">
    <property type="term" value="F:ribonuclease T2 activity"/>
    <property type="evidence" value="ECO:0007669"/>
    <property type="project" value="UniProtKB-EC"/>
</dbReference>
<accession>A0A2G5HGM7</accession>
<evidence type="ECO:0000313" key="7">
    <source>
        <dbReference type="EMBL" id="WPB06263.1"/>
    </source>
</evidence>
<keyword evidence="9" id="KW-1185">Reference proteome</keyword>
<dbReference type="PROSITE" id="PS00530">
    <property type="entry name" value="RNASE_T2_1"/>
    <property type="match status" value="1"/>
</dbReference>
<dbReference type="Proteomes" id="UP000230605">
    <property type="component" value="Chromosome 7"/>
</dbReference>
<dbReference type="InterPro" id="IPR033130">
    <property type="entry name" value="RNase_T2_His_AS_2"/>
</dbReference>
<keyword evidence="5" id="KW-0732">Signal</keyword>
<evidence type="ECO:0000256" key="4">
    <source>
        <dbReference type="RuleBase" id="RU004328"/>
    </source>
</evidence>
<dbReference type="PANTHER" id="PTHR11240">
    <property type="entry name" value="RIBONUCLEASE T2"/>
    <property type="match status" value="1"/>
</dbReference>
<dbReference type="EC" id="4.6.1.19" evidence="2"/>
<dbReference type="InterPro" id="IPR001568">
    <property type="entry name" value="RNase_T2-like"/>
</dbReference>
<comment type="similarity">
    <text evidence="1 4">Belongs to the RNase T2 family.</text>
</comment>
<dbReference type="OrthoDB" id="435754at2759"/>
<reference evidence="7 9" key="2">
    <citation type="submission" date="2023-09" db="EMBL/GenBank/DDBJ databases">
        <title>Complete-Gapless Cercospora beticola genome.</title>
        <authorList>
            <person name="Wyatt N.A."/>
            <person name="Spanner R.E."/>
            <person name="Bolton M.D."/>
        </authorList>
    </citation>
    <scope>NUCLEOTIDE SEQUENCE [LARGE SCALE GENOMIC DNA]</scope>
    <source>
        <strain evidence="7">Cb09-40</strain>
    </source>
</reference>
<dbReference type="GO" id="GO:0003723">
    <property type="term" value="F:RNA binding"/>
    <property type="evidence" value="ECO:0007669"/>
    <property type="project" value="InterPro"/>
</dbReference>
<keyword evidence="3" id="KW-0378">Hydrolase</keyword>
<reference evidence="6 8" key="1">
    <citation type="submission" date="2015-10" db="EMBL/GenBank/DDBJ databases">
        <title>The cercosporin biosynthetic gene cluster was horizontally transferred to several fungal lineages and shown to be expanded in Cercospora beticola based on microsynteny with recipient genomes.</title>
        <authorList>
            <person name="De Jonge R."/>
            <person name="Ebert M.K."/>
            <person name="Suttle J.C."/>
            <person name="Jurick Ii W.M."/>
            <person name="Secor G.A."/>
            <person name="Thomma B.P."/>
            <person name="Van De Peer Y."/>
            <person name="Bolton M.D."/>
        </authorList>
    </citation>
    <scope>NUCLEOTIDE SEQUENCE [LARGE SCALE GENOMIC DNA]</scope>
    <source>
        <strain evidence="6 8">09-40</strain>
    </source>
</reference>
<dbReference type="GO" id="GO:0006401">
    <property type="term" value="P:RNA catabolic process"/>
    <property type="evidence" value="ECO:0007669"/>
    <property type="project" value="TreeGrafter"/>
</dbReference>
<dbReference type="Gene3D" id="3.90.730.10">
    <property type="entry name" value="Ribonuclease T2-like"/>
    <property type="match status" value="1"/>
</dbReference>
<sequence>MRSTSLVAIAAAVTTACASTLYNISNENHTCVLDPAYLSCSASANTKNVDTCCVETFGGLVLLTQFWNVYADKPIPQNTWTLHGLWPDFCNGSYTQYCDLDRQYDPVPSPNTTNGLPNGTVVSPYTGPNIGTFLEPFGKYDLSAWMEKYWISNYGPNADFWAHEFSKHATCYSTFDIPCYGPQYVQHQEVVDFFETTIWYYKQYPTWEWLSKHSILPSNSTGYSKVDFENALAAEHGAVPYVGCSGPRYNETEAGRRENSTDSGRTVLSEVWYYMHTYGRPQDRRYVPVDQTSRSGCTNATGGVWYYEPTKTDGHYEL</sequence>
<proteinExistence type="inferred from homology"/>
<evidence type="ECO:0000313" key="9">
    <source>
        <dbReference type="Proteomes" id="UP001302367"/>
    </source>
</evidence>
<dbReference type="PROSITE" id="PS51257">
    <property type="entry name" value="PROKAR_LIPOPROTEIN"/>
    <property type="match status" value="1"/>
</dbReference>